<evidence type="ECO:0000313" key="2">
    <source>
        <dbReference type="EMBL" id="JAB78031.1"/>
    </source>
</evidence>
<name>V5IGM3_IXORI</name>
<dbReference type="EMBL" id="GANP01006437">
    <property type="protein sequence ID" value="JAB78031.1"/>
    <property type="molecule type" value="mRNA"/>
</dbReference>
<dbReference type="PANTHER" id="PTHR11733">
    <property type="entry name" value="ZINC METALLOPROTEASE FAMILY M13 NEPRILYSIN-RELATED"/>
    <property type="match status" value="1"/>
</dbReference>
<dbReference type="GO" id="GO:0016485">
    <property type="term" value="P:protein processing"/>
    <property type="evidence" value="ECO:0007669"/>
    <property type="project" value="TreeGrafter"/>
</dbReference>
<dbReference type="PROSITE" id="PS51885">
    <property type="entry name" value="NEPRILYSIN"/>
    <property type="match status" value="1"/>
</dbReference>
<dbReference type="GO" id="GO:0005886">
    <property type="term" value="C:plasma membrane"/>
    <property type="evidence" value="ECO:0007669"/>
    <property type="project" value="TreeGrafter"/>
</dbReference>
<dbReference type="InterPro" id="IPR018497">
    <property type="entry name" value="Peptidase_M13_C"/>
</dbReference>
<dbReference type="AlphaFoldDB" id="V5IGM3"/>
<protein>
    <submittedName>
        <fullName evidence="2">Putative m13 family peptidase</fullName>
    </submittedName>
</protein>
<reference evidence="2" key="1">
    <citation type="journal article" date="2015" name="Sci. Rep.">
        <title>Tissue- and time-dependent transcription in Ixodes ricinus salivary glands and midguts when blood feeding on the vertebrate host.</title>
        <authorList>
            <person name="Kotsyfakis M."/>
            <person name="Schwarz A."/>
            <person name="Erhart J."/>
            <person name="Ribeiro J.M."/>
        </authorList>
    </citation>
    <scope>NUCLEOTIDE SEQUENCE</scope>
    <source>
        <tissue evidence="2">Salivary gland and midgut</tissue>
    </source>
</reference>
<dbReference type="InterPro" id="IPR000718">
    <property type="entry name" value="Peptidase_M13"/>
</dbReference>
<accession>V5IGM3</accession>
<dbReference type="SUPFAM" id="SSF55486">
    <property type="entry name" value="Metalloproteases ('zincins'), catalytic domain"/>
    <property type="match status" value="1"/>
</dbReference>
<dbReference type="Pfam" id="PF01431">
    <property type="entry name" value="Peptidase_M13"/>
    <property type="match status" value="1"/>
</dbReference>
<organism evidence="2">
    <name type="scientific">Ixodes ricinus</name>
    <name type="common">Common tick</name>
    <name type="synonym">Acarus ricinus</name>
    <dbReference type="NCBI Taxonomy" id="34613"/>
    <lineage>
        <taxon>Eukaryota</taxon>
        <taxon>Metazoa</taxon>
        <taxon>Ecdysozoa</taxon>
        <taxon>Arthropoda</taxon>
        <taxon>Chelicerata</taxon>
        <taxon>Arachnida</taxon>
        <taxon>Acari</taxon>
        <taxon>Parasitiformes</taxon>
        <taxon>Ixodida</taxon>
        <taxon>Ixodoidea</taxon>
        <taxon>Ixodidae</taxon>
        <taxon>Ixodinae</taxon>
        <taxon>Ixodes</taxon>
    </lineage>
</organism>
<feature type="domain" description="Peptidase M13 C-terminal" evidence="1">
    <location>
        <begin position="3"/>
        <end position="92"/>
    </location>
</feature>
<sequence length="98" mass="11293">DFSDYIGLRVAYKAYKSWLSGAESRLPLIFDLCDEKLLFASYALKYCESMEKNAGDINDDADRVNYNLAIFHPFATSFECPMYTEMKKVDTCTLMETK</sequence>
<proteinExistence type="evidence at transcript level"/>
<evidence type="ECO:0000259" key="1">
    <source>
        <dbReference type="Pfam" id="PF01431"/>
    </source>
</evidence>
<dbReference type="PANTHER" id="PTHR11733:SF240">
    <property type="entry name" value="GH14155P-RELATED"/>
    <property type="match status" value="1"/>
</dbReference>
<dbReference type="GO" id="GO:0004222">
    <property type="term" value="F:metalloendopeptidase activity"/>
    <property type="evidence" value="ECO:0007669"/>
    <property type="project" value="InterPro"/>
</dbReference>
<feature type="non-terminal residue" evidence="2">
    <location>
        <position position="1"/>
    </location>
</feature>
<dbReference type="Gene3D" id="3.40.390.10">
    <property type="entry name" value="Collagenase (Catalytic Domain)"/>
    <property type="match status" value="1"/>
</dbReference>
<dbReference type="InterPro" id="IPR024079">
    <property type="entry name" value="MetalloPept_cat_dom_sf"/>
</dbReference>